<protein>
    <submittedName>
        <fullName evidence="1">Uncharacterized protein</fullName>
    </submittedName>
</protein>
<organism evidence="1">
    <name type="scientific">Wolbachia endosymbiont of Armadillidium arcangelii</name>
    <dbReference type="NCBI Taxonomy" id="3158571"/>
    <lineage>
        <taxon>Bacteria</taxon>
        <taxon>Pseudomonadati</taxon>
        <taxon>Pseudomonadota</taxon>
        <taxon>Alphaproteobacteria</taxon>
        <taxon>Rickettsiales</taxon>
        <taxon>Anaplasmataceae</taxon>
        <taxon>Wolbachieae</taxon>
        <taxon>Wolbachia</taxon>
    </lineage>
</organism>
<name>A0AAU7Q2C7_9RICK</name>
<sequence>MGNSKFLLRYVGTSQQRRGLTEDRKEVGLIDSTQSVGKPHTRGSDQRYSNWFGDCYTNTTEVGI</sequence>
<dbReference type="AlphaFoldDB" id="A0AAU7Q2C7"/>
<dbReference type="RefSeq" id="WP_047759684.1">
    <property type="nucleotide sequence ID" value="NZ_CP157942.1"/>
</dbReference>
<gene>
    <name evidence="1" type="ORF">ABLO99_00905</name>
</gene>
<proteinExistence type="predicted"/>
<evidence type="ECO:0000313" key="1">
    <source>
        <dbReference type="EMBL" id="XBS67284.1"/>
    </source>
</evidence>
<accession>A0AAU7Q2C7</accession>
<dbReference type="EMBL" id="CP157942">
    <property type="protein sequence ID" value="XBS67284.1"/>
    <property type="molecule type" value="Genomic_DNA"/>
</dbReference>
<reference evidence="1" key="1">
    <citation type="submission" date="2024-06" db="EMBL/GenBank/DDBJ databases">
        <authorList>
            <person name="Dussert Y."/>
            <person name="Peccoud J."/>
            <person name="Pigeault R."/>
        </authorList>
    </citation>
    <scope>NUCLEOTIDE SEQUENCE</scope>
    <source>
        <strain evidence="1">WArc</strain>
    </source>
</reference>